<dbReference type="Proteomes" id="UP000070544">
    <property type="component" value="Unassembled WGS sequence"/>
</dbReference>
<accession>A0A139AQH8</accession>
<feature type="compositionally biased region" description="Basic and acidic residues" evidence="1">
    <location>
        <begin position="135"/>
        <end position="147"/>
    </location>
</feature>
<keyword evidence="3" id="KW-1185">Reference proteome</keyword>
<reference evidence="2 3" key="1">
    <citation type="journal article" date="2015" name="Genome Biol. Evol.">
        <title>Phylogenomic analyses indicate that early fungi evolved digesting cell walls of algal ancestors of land plants.</title>
        <authorList>
            <person name="Chang Y."/>
            <person name="Wang S."/>
            <person name="Sekimoto S."/>
            <person name="Aerts A.L."/>
            <person name="Choi C."/>
            <person name="Clum A."/>
            <person name="LaButti K.M."/>
            <person name="Lindquist E.A."/>
            <person name="Yee Ngan C."/>
            <person name="Ohm R.A."/>
            <person name="Salamov A.A."/>
            <person name="Grigoriev I.V."/>
            <person name="Spatafora J.W."/>
            <person name="Berbee M.L."/>
        </authorList>
    </citation>
    <scope>NUCLEOTIDE SEQUENCE [LARGE SCALE GENOMIC DNA]</scope>
    <source>
        <strain evidence="2 3">JEL478</strain>
    </source>
</reference>
<gene>
    <name evidence="2" type="ORF">M427DRAFT_53393</name>
</gene>
<sequence length="170" mass="18808">MGTYPFQLTTRVVLPSVPPFPQVLSSIPSRSFRLFLCVLSSVLRGEMSAVACLKPQQRCPGCCPGYATWTPLAIAPEKWYIVEARSSVAQSKEMHNIHPCETKQHKVSDTYLSNLSVLQFQPHNHSTAGGTMRQQRNEPARPQENCDNHQGLKTVTSSPAVLSRCHGFSA</sequence>
<protein>
    <submittedName>
        <fullName evidence="2">Uncharacterized protein</fullName>
    </submittedName>
</protein>
<dbReference type="EMBL" id="KQ965740">
    <property type="protein sequence ID" value="KXS18914.1"/>
    <property type="molecule type" value="Genomic_DNA"/>
</dbReference>
<evidence type="ECO:0000313" key="2">
    <source>
        <dbReference type="EMBL" id="KXS18914.1"/>
    </source>
</evidence>
<evidence type="ECO:0000256" key="1">
    <source>
        <dbReference type="SAM" id="MobiDB-lite"/>
    </source>
</evidence>
<proteinExistence type="predicted"/>
<name>A0A139AQH8_GONPJ</name>
<evidence type="ECO:0000313" key="3">
    <source>
        <dbReference type="Proteomes" id="UP000070544"/>
    </source>
</evidence>
<feature type="region of interest" description="Disordered" evidence="1">
    <location>
        <begin position="123"/>
        <end position="152"/>
    </location>
</feature>
<organism evidence="2 3">
    <name type="scientific">Gonapodya prolifera (strain JEL478)</name>
    <name type="common">Monoblepharis prolifera</name>
    <dbReference type="NCBI Taxonomy" id="1344416"/>
    <lineage>
        <taxon>Eukaryota</taxon>
        <taxon>Fungi</taxon>
        <taxon>Fungi incertae sedis</taxon>
        <taxon>Chytridiomycota</taxon>
        <taxon>Chytridiomycota incertae sedis</taxon>
        <taxon>Monoblepharidomycetes</taxon>
        <taxon>Monoblepharidales</taxon>
        <taxon>Gonapodyaceae</taxon>
        <taxon>Gonapodya</taxon>
    </lineage>
</organism>
<dbReference type="AlphaFoldDB" id="A0A139AQH8"/>
<feature type="compositionally biased region" description="Polar residues" evidence="1">
    <location>
        <begin position="123"/>
        <end position="134"/>
    </location>
</feature>